<dbReference type="PANTHER" id="PTHR33993:SF2">
    <property type="entry name" value="VOC DOMAIN-CONTAINING PROTEIN"/>
    <property type="match status" value="1"/>
</dbReference>
<evidence type="ECO:0000313" key="2">
    <source>
        <dbReference type="EMBL" id="MDV2481513.1"/>
    </source>
</evidence>
<dbReference type="Proteomes" id="UP001281203">
    <property type="component" value="Unassembled WGS sequence"/>
</dbReference>
<dbReference type="RefSeq" id="WP_317064531.1">
    <property type="nucleotide sequence ID" value="NZ_WBKO01000001.1"/>
</dbReference>
<dbReference type="InterPro" id="IPR037523">
    <property type="entry name" value="VOC_core"/>
</dbReference>
<dbReference type="CDD" id="cd07247">
    <property type="entry name" value="SgaA_N_like"/>
    <property type="match status" value="1"/>
</dbReference>
<dbReference type="InterPro" id="IPR041581">
    <property type="entry name" value="Glyoxalase_6"/>
</dbReference>
<accession>A0ABU3X0D5</accession>
<reference evidence="2 3" key="1">
    <citation type="submission" date="2019-10" db="EMBL/GenBank/DDBJ databases">
        <title>Isolation and characterization of Methanoculleus sp. Wushi-C6 from a hot spring well.</title>
        <authorList>
            <person name="Chen S.-C."/>
            <person name="Lan Z.-H."/>
            <person name="You Y.-T."/>
            <person name="Lai M.-C."/>
        </authorList>
    </citation>
    <scope>NUCLEOTIDE SEQUENCE [LARGE SCALE GENOMIC DNA]</scope>
    <source>
        <strain evidence="2 3">Wushi-C6</strain>
    </source>
</reference>
<dbReference type="InterPro" id="IPR029068">
    <property type="entry name" value="Glyas_Bleomycin-R_OHBP_Dase"/>
</dbReference>
<feature type="domain" description="VOC" evidence="1">
    <location>
        <begin position="4"/>
        <end position="113"/>
    </location>
</feature>
<keyword evidence="3" id="KW-1185">Reference proteome</keyword>
<protein>
    <submittedName>
        <fullName evidence="2">VOC family protein</fullName>
    </submittedName>
</protein>
<proteinExistence type="predicted"/>
<name>A0ABU3X0D5_9EURY</name>
<comment type="caution">
    <text evidence="2">The sequence shown here is derived from an EMBL/GenBank/DDBJ whole genome shotgun (WGS) entry which is preliminary data.</text>
</comment>
<dbReference type="EMBL" id="WBKO01000001">
    <property type="protein sequence ID" value="MDV2481513.1"/>
    <property type="molecule type" value="Genomic_DNA"/>
</dbReference>
<organism evidence="2 3">
    <name type="scientific">Methanoculleus caldifontis</name>
    <dbReference type="NCBI Taxonomy" id="2651577"/>
    <lineage>
        <taxon>Archaea</taxon>
        <taxon>Methanobacteriati</taxon>
        <taxon>Methanobacteriota</taxon>
        <taxon>Stenosarchaea group</taxon>
        <taxon>Methanomicrobia</taxon>
        <taxon>Methanomicrobiales</taxon>
        <taxon>Methanomicrobiaceae</taxon>
        <taxon>Methanoculleus</taxon>
    </lineage>
</organism>
<dbReference type="PANTHER" id="PTHR33993">
    <property type="entry name" value="GLYOXALASE-RELATED"/>
    <property type="match status" value="1"/>
</dbReference>
<dbReference type="PROSITE" id="PS51819">
    <property type="entry name" value="VOC"/>
    <property type="match status" value="1"/>
</dbReference>
<evidence type="ECO:0000313" key="3">
    <source>
        <dbReference type="Proteomes" id="UP001281203"/>
    </source>
</evidence>
<sequence>MPMPIVWFNVPAADPGRAREFYEEVFAWTVEPFQGMDGAFELTTGGIGGEIFPQAYPGEPITVFVGVPSIEEHVGRVERAGGTVVVPKTAVAGRGYFAVFEDTEGNRLGLWEEGTG</sequence>
<evidence type="ECO:0000259" key="1">
    <source>
        <dbReference type="PROSITE" id="PS51819"/>
    </source>
</evidence>
<gene>
    <name evidence="2" type="ORF">F8E02_05735</name>
</gene>
<dbReference type="Pfam" id="PF18029">
    <property type="entry name" value="Glyoxalase_6"/>
    <property type="match status" value="1"/>
</dbReference>
<dbReference type="Gene3D" id="3.10.180.10">
    <property type="entry name" value="2,3-Dihydroxybiphenyl 1,2-Dioxygenase, domain 1"/>
    <property type="match status" value="1"/>
</dbReference>
<dbReference type="SUPFAM" id="SSF54593">
    <property type="entry name" value="Glyoxalase/Bleomycin resistance protein/Dihydroxybiphenyl dioxygenase"/>
    <property type="match status" value="1"/>
</dbReference>
<dbReference type="InterPro" id="IPR052164">
    <property type="entry name" value="Anthracycline_SecMetBiosynth"/>
</dbReference>